<protein>
    <recommendedName>
        <fullName evidence="2">ornithine carbamoyltransferase</fullName>
        <ecNumber evidence="2">2.1.3.3</ecNumber>
    </recommendedName>
</protein>
<dbReference type="PRINTS" id="PR00100">
    <property type="entry name" value="AOTCASE"/>
</dbReference>
<dbReference type="Proteomes" id="UP000076842">
    <property type="component" value="Unassembled WGS sequence"/>
</dbReference>
<evidence type="ECO:0000256" key="4">
    <source>
        <dbReference type="RuleBase" id="RU003634"/>
    </source>
</evidence>
<sequence length="366" mass="39987">MASPPHLLTLADLSVKQLKSSLTHAAYLKRVSLPILQPRPHGSYTLFPPKTLSDKTIALLFSKRSTRTRLSAESAAHLLGGHPMFLSSADIQLGVNESLQDSARVIGGLVDGVFARVGDHSEIVTLAQHSPVPVLNALSSLWHPTQILADLLTLLEHLPSPDPLPTAPISSISPGHSIPADAVPGDLPPKLDFDVLKGLTISWLGDSTNVLHDMLVTYPRLGAKVRVAVPKEYPCPGEVWDRVVQLGCDKGIDWSDDPLRAVEGADIVVTDTWVSMGQESEKAARLRAFAGYQVTEALCKQGGAAEDWKFLHCLPRKPDEVDDGVFYGKRSLVWEEAENRKWTIMALFEYVPPFFLLVGCASWSWS</sequence>
<keyword evidence="3 4" id="KW-0808">Transferase</keyword>
<dbReference type="Gene3D" id="3.40.50.1370">
    <property type="entry name" value="Aspartate/ornithine carbamoyltransferase"/>
    <property type="match status" value="2"/>
</dbReference>
<organism evidence="7 8">
    <name type="scientific">Calocera cornea HHB12733</name>
    <dbReference type="NCBI Taxonomy" id="1353952"/>
    <lineage>
        <taxon>Eukaryota</taxon>
        <taxon>Fungi</taxon>
        <taxon>Dikarya</taxon>
        <taxon>Basidiomycota</taxon>
        <taxon>Agaricomycotina</taxon>
        <taxon>Dacrymycetes</taxon>
        <taxon>Dacrymycetales</taxon>
        <taxon>Dacrymycetaceae</taxon>
        <taxon>Calocera</taxon>
    </lineage>
</organism>
<dbReference type="PRINTS" id="PR00102">
    <property type="entry name" value="OTCASE"/>
</dbReference>
<dbReference type="InterPro" id="IPR006132">
    <property type="entry name" value="Asp/Orn_carbamoyltranf_P-bd"/>
</dbReference>
<dbReference type="AlphaFoldDB" id="A0A165IFN0"/>
<dbReference type="InterPro" id="IPR002292">
    <property type="entry name" value="Orn/put_carbamltrans"/>
</dbReference>
<dbReference type="OrthoDB" id="10252326at2759"/>
<dbReference type="InterPro" id="IPR006130">
    <property type="entry name" value="Asp/Orn_carbamoylTrfase"/>
</dbReference>
<evidence type="ECO:0000256" key="1">
    <source>
        <dbReference type="ARBA" id="ARBA00007805"/>
    </source>
</evidence>
<dbReference type="GO" id="GO:0005739">
    <property type="term" value="C:mitochondrion"/>
    <property type="evidence" value="ECO:0007669"/>
    <property type="project" value="TreeGrafter"/>
</dbReference>
<evidence type="ECO:0000313" key="7">
    <source>
        <dbReference type="EMBL" id="KZT60510.1"/>
    </source>
</evidence>
<dbReference type="STRING" id="1353952.A0A165IFN0"/>
<dbReference type="PANTHER" id="PTHR45753:SF3">
    <property type="entry name" value="ORNITHINE TRANSCARBAMYLASE, MITOCHONDRIAL"/>
    <property type="match status" value="1"/>
</dbReference>
<dbReference type="Pfam" id="PF02729">
    <property type="entry name" value="OTCace_N"/>
    <property type="match status" value="1"/>
</dbReference>
<evidence type="ECO:0000259" key="5">
    <source>
        <dbReference type="Pfam" id="PF00185"/>
    </source>
</evidence>
<dbReference type="InterPro" id="IPR006131">
    <property type="entry name" value="Asp_carbamoyltransf_Asp/Orn-bd"/>
</dbReference>
<keyword evidence="8" id="KW-1185">Reference proteome</keyword>
<dbReference type="PANTHER" id="PTHR45753">
    <property type="entry name" value="ORNITHINE CARBAMOYLTRANSFERASE, MITOCHONDRIAL"/>
    <property type="match status" value="1"/>
</dbReference>
<dbReference type="GO" id="GO:0019240">
    <property type="term" value="P:citrulline biosynthetic process"/>
    <property type="evidence" value="ECO:0007669"/>
    <property type="project" value="TreeGrafter"/>
</dbReference>
<feature type="domain" description="Aspartate/ornithine carbamoyltransferase carbamoyl-P binding" evidence="6">
    <location>
        <begin position="6"/>
        <end position="156"/>
    </location>
</feature>
<dbReference type="EC" id="2.1.3.3" evidence="2"/>
<dbReference type="FunCoup" id="A0A165IFN0">
    <property type="interactions" value="281"/>
</dbReference>
<dbReference type="GO" id="GO:0004585">
    <property type="term" value="F:ornithine carbamoyltransferase activity"/>
    <property type="evidence" value="ECO:0007669"/>
    <property type="project" value="UniProtKB-EC"/>
</dbReference>
<evidence type="ECO:0000256" key="2">
    <source>
        <dbReference type="ARBA" id="ARBA00013007"/>
    </source>
</evidence>
<dbReference type="GO" id="GO:0016597">
    <property type="term" value="F:amino acid binding"/>
    <property type="evidence" value="ECO:0007669"/>
    <property type="project" value="InterPro"/>
</dbReference>
<dbReference type="Pfam" id="PF00185">
    <property type="entry name" value="OTCace"/>
    <property type="match status" value="1"/>
</dbReference>
<name>A0A165IFN0_9BASI</name>
<evidence type="ECO:0000259" key="6">
    <source>
        <dbReference type="Pfam" id="PF02729"/>
    </source>
</evidence>
<evidence type="ECO:0000256" key="3">
    <source>
        <dbReference type="ARBA" id="ARBA00022679"/>
    </source>
</evidence>
<dbReference type="InterPro" id="IPR036901">
    <property type="entry name" value="Asp/Orn_carbamoylTrfase_sf"/>
</dbReference>
<accession>A0A165IFN0</accession>
<dbReference type="EMBL" id="KV423930">
    <property type="protein sequence ID" value="KZT60510.1"/>
    <property type="molecule type" value="Genomic_DNA"/>
</dbReference>
<reference evidence="7 8" key="1">
    <citation type="journal article" date="2016" name="Mol. Biol. Evol.">
        <title>Comparative Genomics of Early-Diverging Mushroom-Forming Fungi Provides Insights into the Origins of Lignocellulose Decay Capabilities.</title>
        <authorList>
            <person name="Nagy L.G."/>
            <person name="Riley R."/>
            <person name="Tritt A."/>
            <person name="Adam C."/>
            <person name="Daum C."/>
            <person name="Floudas D."/>
            <person name="Sun H."/>
            <person name="Yadav J.S."/>
            <person name="Pangilinan J."/>
            <person name="Larsson K.H."/>
            <person name="Matsuura K."/>
            <person name="Barry K."/>
            <person name="Labutti K."/>
            <person name="Kuo R."/>
            <person name="Ohm R.A."/>
            <person name="Bhattacharya S.S."/>
            <person name="Shirouzu T."/>
            <person name="Yoshinaga Y."/>
            <person name="Martin F.M."/>
            <person name="Grigoriev I.V."/>
            <person name="Hibbett D.S."/>
        </authorList>
    </citation>
    <scope>NUCLEOTIDE SEQUENCE [LARGE SCALE GENOMIC DNA]</scope>
    <source>
        <strain evidence="7 8">HHB12733</strain>
    </source>
</reference>
<dbReference type="PROSITE" id="PS00097">
    <property type="entry name" value="CARBAMOYLTRANSFERASE"/>
    <property type="match status" value="1"/>
</dbReference>
<dbReference type="GO" id="GO:0042450">
    <property type="term" value="P:L-arginine biosynthetic process via ornithine"/>
    <property type="evidence" value="ECO:0007669"/>
    <property type="project" value="TreeGrafter"/>
</dbReference>
<comment type="similarity">
    <text evidence="1">Belongs to the aspartate/ornithine carbamoyltransferase superfamily. OTCase family.</text>
</comment>
<proteinExistence type="inferred from homology"/>
<dbReference type="InParanoid" id="A0A165IFN0"/>
<gene>
    <name evidence="7" type="ORF">CALCODRAFT_429120</name>
</gene>
<dbReference type="SUPFAM" id="SSF53671">
    <property type="entry name" value="Aspartate/ornithine carbamoyltransferase"/>
    <property type="match status" value="1"/>
</dbReference>
<feature type="domain" description="Aspartate/ornithine carbamoyltransferase Asp/Orn-binding" evidence="5">
    <location>
        <begin position="197"/>
        <end position="350"/>
    </location>
</feature>
<evidence type="ECO:0000313" key="8">
    <source>
        <dbReference type="Proteomes" id="UP000076842"/>
    </source>
</evidence>